<organism evidence="1 2">
    <name type="scientific">Helianthus annuus</name>
    <name type="common">Common sunflower</name>
    <dbReference type="NCBI Taxonomy" id="4232"/>
    <lineage>
        <taxon>Eukaryota</taxon>
        <taxon>Viridiplantae</taxon>
        <taxon>Streptophyta</taxon>
        <taxon>Embryophyta</taxon>
        <taxon>Tracheophyta</taxon>
        <taxon>Spermatophyta</taxon>
        <taxon>Magnoliopsida</taxon>
        <taxon>eudicotyledons</taxon>
        <taxon>Gunneridae</taxon>
        <taxon>Pentapetalae</taxon>
        <taxon>asterids</taxon>
        <taxon>campanulids</taxon>
        <taxon>Asterales</taxon>
        <taxon>Asteraceae</taxon>
        <taxon>Asteroideae</taxon>
        <taxon>Heliantheae alliance</taxon>
        <taxon>Heliantheae</taxon>
        <taxon>Helianthus</taxon>
    </lineage>
</organism>
<reference evidence="2" key="1">
    <citation type="journal article" date="2017" name="Nature">
        <title>The sunflower genome provides insights into oil metabolism, flowering and Asterid evolution.</title>
        <authorList>
            <person name="Badouin H."/>
            <person name="Gouzy J."/>
            <person name="Grassa C.J."/>
            <person name="Murat F."/>
            <person name="Staton S.E."/>
            <person name="Cottret L."/>
            <person name="Lelandais-Briere C."/>
            <person name="Owens G.L."/>
            <person name="Carrere S."/>
            <person name="Mayjonade B."/>
            <person name="Legrand L."/>
            <person name="Gill N."/>
            <person name="Kane N.C."/>
            <person name="Bowers J.E."/>
            <person name="Hubner S."/>
            <person name="Bellec A."/>
            <person name="Berard A."/>
            <person name="Berges H."/>
            <person name="Blanchet N."/>
            <person name="Boniface M.C."/>
            <person name="Brunel D."/>
            <person name="Catrice O."/>
            <person name="Chaidir N."/>
            <person name="Claudel C."/>
            <person name="Donnadieu C."/>
            <person name="Faraut T."/>
            <person name="Fievet G."/>
            <person name="Helmstetter N."/>
            <person name="King M."/>
            <person name="Knapp S.J."/>
            <person name="Lai Z."/>
            <person name="Le Paslier M.C."/>
            <person name="Lippi Y."/>
            <person name="Lorenzon L."/>
            <person name="Mandel J.R."/>
            <person name="Marage G."/>
            <person name="Marchand G."/>
            <person name="Marquand E."/>
            <person name="Bret-Mestries E."/>
            <person name="Morien E."/>
            <person name="Nambeesan S."/>
            <person name="Nguyen T."/>
            <person name="Pegot-Espagnet P."/>
            <person name="Pouilly N."/>
            <person name="Raftis F."/>
            <person name="Sallet E."/>
            <person name="Schiex T."/>
            <person name="Thomas J."/>
            <person name="Vandecasteele C."/>
            <person name="Vares D."/>
            <person name="Vear F."/>
            <person name="Vautrin S."/>
            <person name="Crespi M."/>
            <person name="Mangin B."/>
            <person name="Burke J.M."/>
            <person name="Salse J."/>
            <person name="Munos S."/>
            <person name="Vincourt P."/>
            <person name="Rieseberg L.H."/>
            <person name="Langlade N.B."/>
        </authorList>
    </citation>
    <scope>NUCLEOTIDE SEQUENCE [LARGE SCALE GENOMIC DNA]</scope>
    <source>
        <strain evidence="2">cv. SF193</strain>
    </source>
</reference>
<sequence>MIFKIQIQNSNLNRSKRRPVQVCTRRLVGVKLPLSPWNKPLLGAYQGLNGLLCNIIRGV</sequence>
<accession>A0A251SAL6</accession>
<dbReference type="Proteomes" id="UP000215914">
    <property type="component" value="Chromosome 15"/>
</dbReference>
<name>A0A251SAL6_HELAN</name>
<gene>
    <name evidence="1" type="ORF">HannXRQ_Chr15g0486061</name>
</gene>
<evidence type="ECO:0000313" key="2">
    <source>
        <dbReference type="Proteomes" id="UP000215914"/>
    </source>
</evidence>
<dbReference type="EMBL" id="CM007904">
    <property type="protein sequence ID" value="OTF95708.1"/>
    <property type="molecule type" value="Genomic_DNA"/>
</dbReference>
<proteinExistence type="predicted"/>
<protein>
    <submittedName>
        <fullName evidence="1">Uncharacterized protein</fullName>
    </submittedName>
</protein>
<dbReference type="InParanoid" id="A0A251SAL6"/>
<dbReference type="AlphaFoldDB" id="A0A251SAL6"/>
<keyword evidence="2" id="KW-1185">Reference proteome</keyword>
<evidence type="ECO:0000313" key="1">
    <source>
        <dbReference type="EMBL" id="OTF95708.1"/>
    </source>
</evidence>